<sequence length="114" mass="12640">MTNVLLGTGWMRRAFAKLLPVRCPVGYGTVTLAQGELWSRRVHAYRLTFTCHEGWVWLTREGDAEDHVLAAGDSVQLDQPGLVVVQALRSARFELQRATLEGTDLPHTPRAVSG</sequence>
<dbReference type="Proteomes" id="UP000028725">
    <property type="component" value="Unassembled WGS sequence"/>
</dbReference>
<organism evidence="1 2">
    <name type="scientific">Hyalangium minutum</name>
    <dbReference type="NCBI Taxonomy" id="394096"/>
    <lineage>
        <taxon>Bacteria</taxon>
        <taxon>Pseudomonadati</taxon>
        <taxon>Myxococcota</taxon>
        <taxon>Myxococcia</taxon>
        <taxon>Myxococcales</taxon>
        <taxon>Cystobacterineae</taxon>
        <taxon>Archangiaceae</taxon>
        <taxon>Hyalangium</taxon>
    </lineage>
</organism>
<comment type="caution">
    <text evidence="1">The sequence shown here is derived from an EMBL/GenBank/DDBJ whole genome shotgun (WGS) entry which is preliminary data.</text>
</comment>
<evidence type="ECO:0000313" key="1">
    <source>
        <dbReference type="EMBL" id="KFE66043.1"/>
    </source>
</evidence>
<reference evidence="1 2" key="1">
    <citation type="submission" date="2014-04" db="EMBL/GenBank/DDBJ databases">
        <title>Genome assembly of Hyalangium minutum DSM 14724.</title>
        <authorList>
            <person name="Sharma G."/>
            <person name="Subramanian S."/>
        </authorList>
    </citation>
    <scope>NUCLEOTIDE SEQUENCE [LARGE SCALE GENOMIC DNA]</scope>
    <source>
        <strain evidence="1 2">DSM 14724</strain>
    </source>
</reference>
<protein>
    <recommendedName>
        <fullName evidence="3">DUF2917 domain-containing protein</fullName>
    </recommendedName>
</protein>
<name>A0A085WED0_9BACT</name>
<proteinExistence type="predicted"/>
<keyword evidence="2" id="KW-1185">Reference proteome</keyword>
<gene>
    <name evidence="1" type="ORF">DB31_1108</name>
</gene>
<dbReference type="AlphaFoldDB" id="A0A085WED0"/>
<evidence type="ECO:0008006" key="3">
    <source>
        <dbReference type="Google" id="ProtNLM"/>
    </source>
</evidence>
<dbReference type="RefSeq" id="WP_083968710.1">
    <property type="nucleotide sequence ID" value="NZ_JMCB01000011.1"/>
</dbReference>
<dbReference type="Pfam" id="PF11142">
    <property type="entry name" value="DUF2917"/>
    <property type="match status" value="1"/>
</dbReference>
<evidence type="ECO:0000313" key="2">
    <source>
        <dbReference type="Proteomes" id="UP000028725"/>
    </source>
</evidence>
<accession>A0A085WED0</accession>
<dbReference type="InterPro" id="IPR021317">
    <property type="entry name" value="DUF2917"/>
</dbReference>
<dbReference type="EMBL" id="JMCB01000011">
    <property type="protein sequence ID" value="KFE66043.1"/>
    <property type="molecule type" value="Genomic_DNA"/>
</dbReference>
<dbReference type="OrthoDB" id="200037at2"/>
<dbReference type="STRING" id="394096.DB31_1108"/>